<dbReference type="PROSITE" id="PS51257">
    <property type="entry name" value="PROKAR_LIPOPROTEIN"/>
    <property type="match status" value="1"/>
</dbReference>
<dbReference type="RefSeq" id="WP_234275159.1">
    <property type="nucleotide sequence ID" value="NZ_JABFTT010000014.1"/>
</dbReference>
<reference evidence="2 3" key="1">
    <citation type="journal article" date="2021" name="Front. Microbiol.">
        <title>Aerobic Denitrification and Heterotrophic Sulfur Oxidation in the Genus Halomonas Revealed by Six Novel Species Characterizations and Genome-Based Analysis.</title>
        <authorList>
            <person name="Wang L."/>
            <person name="Shao Z."/>
        </authorList>
    </citation>
    <scope>NUCLEOTIDE SEQUENCE [LARGE SCALE GENOMIC DNA]</scope>
    <source>
        <strain evidence="2 3">MCCC 1A11036</strain>
    </source>
</reference>
<accession>A0ABS9AJC9</accession>
<feature type="compositionally biased region" description="Basic and acidic residues" evidence="1">
    <location>
        <begin position="210"/>
        <end position="220"/>
    </location>
</feature>
<dbReference type="Proteomes" id="UP001320122">
    <property type="component" value="Unassembled WGS sequence"/>
</dbReference>
<keyword evidence="3" id="KW-1185">Reference proteome</keyword>
<name>A0ABS9AJC9_9GAMM</name>
<dbReference type="EMBL" id="JABFTT010000014">
    <property type="protein sequence ID" value="MCE8021839.1"/>
    <property type="molecule type" value="Genomic_DNA"/>
</dbReference>
<evidence type="ECO:0008006" key="4">
    <source>
        <dbReference type="Google" id="ProtNLM"/>
    </source>
</evidence>
<gene>
    <name evidence="2" type="ORF">HOP51_17210</name>
</gene>
<evidence type="ECO:0000256" key="1">
    <source>
        <dbReference type="SAM" id="MobiDB-lite"/>
    </source>
</evidence>
<comment type="caution">
    <text evidence="2">The sequence shown here is derived from an EMBL/GenBank/DDBJ whole genome shotgun (WGS) entry which is preliminary data.</text>
</comment>
<evidence type="ECO:0000313" key="3">
    <source>
        <dbReference type="Proteomes" id="UP001320122"/>
    </source>
</evidence>
<organism evidence="2 3">
    <name type="scientific">Billgrantia zhangzhouensis</name>
    <dbReference type="NCBI Taxonomy" id="2733481"/>
    <lineage>
        <taxon>Bacteria</taxon>
        <taxon>Pseudomonadati</taxon>
        <taxon>Pseudomonadota</taxon>
        <taxon>Gammaproteobacteria</taxon>
        <taxon>Oceanospirillales</taxon>
        <taxon>Halomonadaceae</taxon>
        <taxon>Billgrantia</taxon>
    </lineage>
</organism>
<protein>
    <recommendedName>
        <fullName evidence="4">Lipoprotein</fullName>
    </recommendedName>
</protein>
<feature type="region of interest" description="Disordered" evidence="1">
    <location>
        <begin position="201"/>
        <end position="220"/>
    </location>
</feature>
<sequence length="220" mass="25416">MNVINKLPACLMIINISVLSGCVPHAAYRAHQDHIEGREVFVMNDNYLRVPSESYPIFSVVEDREAPRSIVSNGWEGLFMPAMNSYYRWEVSHAFNGRFLLYSEEYDGVHCIERLGRNTRHSRKENCEIGAKGAPNKIYVYARPSGEAYGWQYLRNQDWYVLQSDKISRFRIDDSGDWSGQPWFECVARCDKLERMKREEVEGGDPFGVGEDKEWGGEAE</sequence>
<proteinExistence type="predicted"/>
<evidence type="ECO:0000313" key="2">
    <source>
        <dbReference type="EMBL" id="MCE8021839.1"/>
    </source>
</evidence>